<dbReference type="Proteomes" id="UP000481109">
    <property type="component" value="Unassembled WGS sequence"/>
</dbReference>
<keyword evidence="2" id="KW-1133">Transmembrane helix</keyword>
<feature type="compositionally biased region" description="Gly residues" evidence="1">
    <location>
        <begin position="185"/>
        <end position="208"/>
    </location>
</feature>
<dbReference type="AlphaFoldDB" id="A0A6G4XJL2"/>
<feature type="transmembrane region" description="Helical" evidence="2">
    <location>
        <begin position="584"/>
        <end position="605"/>
    </location>
</feature>
<gene>
    <name evidence="4" type="ORF">G6045_14660</name>
</gene>
<feature type="compositionally biased region" description="Gly residues" evidence="1">
    <location>
        <begin position="300"/>
        <end position="310"/>
    </location>
</feature>
<name>A0A6G4XJL2_9ACTN</name>
<dbReference type="Gene3D" id="2.60.40.10">
    <property type="entry name" value="Immunoglobulins"/>
    <property type="match status" value="1"/>
</dbReference>
<evidence type="ECO:0000313" key="4">
    <source>
        <dbReference type="EMBL" id="NGO76894.1"/>
    </source>
</evidence>
<feature type="compositionally biased region" description="Gly residues" evidence="1">
    <location>
        <begin position="216"/>
        <end position="234"/>
    </location>
</feature>
<keyword evidence="3" id="KW-0732">Signal</keyword>
<evidence type="ECO:0000313" key="5">
    <source>
        <dbReference type="Proteomes" id="UP000481109"/>
    </source>
</evidence>
<evidence type="ECO:0000256" key="1">
    <source>
        <dbReference type="SAM" id="MobiDB-lite"/>
    </source>
</evidence>
<dbReference type="InterPro" id="IPR013783">
    <property type="entry name" value="Ig-like_fold"/>
</dbReference>
<feature type="region of interest" description="Disordered" evidence="1">
    <location>
        <begin position="240"/>
        <end position="259"/>
    </location>
</feature>
<keyword evidence="2" id="KW-0472">Membrane</keyword>
<dbReference type="RefSeq" id="WP_165332372.1">
    <property type="nucleotide sequence ID" value="NZ_JAAKZW010000048.1"/>
</dbReference>
<organism evidence="4 5">
    <name type="scientific">Streptomyces mesophilus</name>
    <dbReference type="NCBI Taxonomy" id="1775132"/>
    <lineage>
        <taxon>Bacteria</taxon>
        <taxon>Bacillati</taxon>
        <taxon>Actinomycetota</taxon>
        <taxon>Actinomycetes</taxon>
        <taxon>Kitasatosporales</taxon>
        <taxon>Streptomycetaceae</taxon>
        <taxon>Streptomyces</taxon>
    </lineage>
</organism>
<evidence type="ECO:0000256" key="2">
    <source>
        <dbReference type="SAM" id="Phobius"/>
    </source>
</evidence>
<comment type="caution">
    <text evidence="4">The sequence shown here is derived from an EMBL/GenBank/DDBJ whole genome shotgun (WGS) entry which is preliminary data.</text>
</comment>
<keyword evidence="5" id="KW-1185">Reference proteome</keyword>
<feature type="region of interest" description="Disordered" evidence="1">
    <location>
        <begin position="273"/>
        <end position="310"/>
    </location>
</feature>
<sequence length="614" mass="60076">MNRGSSVLRRGASSVVVAALAVAGLAVSGAAPAAAIPAPECMPTAGYNECRIFESTGAKEDFVVPAGIAKLEVRAWGQGGGGTAMTRGGSGAFVSGKVRVTPGEKLDVRVAGSKDGLIGFGDALGGKGNGGGYNGGASSSLRTADGDPLVIAAGGGGGSDQGLDIKGGNAGDGGAENGKDANEGELGGKGAKGGKGGAGGTGDGGNGSAGADAQDGGAGGDAAPNSGGGGGGAGWAGGGGGGGKNRFNQGSGGGGSSYADSAKVSDVEMVVSDGASAPRKDDPFWDGAPYNSPVESGVAAGAGGDSPGGRGRVVLQWHDANKPVVDTLVKESGDNQTVGIYDRGEPLVVVAQAKGGRPVPGESVTFSIVKHPSPGWFEDHSSNKVVVKADAQGRAKVEDLTGNREGTITVRAETNNGTSVEFTRHVKKDPTDGIKVEAVSGGGQQAEAGQEFAEPLVAMVTQHGGKVNQDKVEFRVESQDEDAPAFEGGKRIVEVTSDMGTATSPKLIAGQGTGEYTVVAHYKNVTAGFKVEVLAKNGQPSPSPSPSEGTGSGGDDDPGSENSGTGGSGSDDDGGLALTGATGIGLLAGIGLLLAAAGFAAVRLAPRLRTRLRD</sequence>
<reference evidence="4 5" key="1">
    <citation type="submission" date="2020-02" db="EMBL/GenBank/DDBJ databases">
        <title>Whole-genome analyses of novel actinobacteria.</title>
        <authorList>
            <person name="Sahin N."/>
            <person name="Tokatli A."/>
        </authorList>
    </citation>
    <scope>NUCLEOTIDE SEQUENCE [LARGE SCALE GENOMIC DNA]</scope>
    <source>
        <strain evidence="4 5">YC504</strain>
    </source>
</reference>
<feature type="compositionally biased region" description="Gly residues" evidence="1">
    <location>
        <begin position="240"/>
        <end position="256"/>
    </location>
</feature>
<accession>A0A6G4XJL2</accession>
<feature type="region of interest" description="Disordered" evidence="1">
    <location>
        <begin position="152"/>
        <end position="234"/>
    </location>
</feature>
<keyword evidence="2" id="KW-0812">Transmembrane</keyword>
<protein>
    <submittedName>
        <fullName evidence="4">Uncharacterized protein</fullName>
    </submittedName>
</protein>
<dbReference type="EMBL" id="JAAKZW010000048">
    <property type="protein sequence ID" value="NGO76894.1"/>
    <property type="molecule type" value="Genomic_DNA"/>
</dbReference>
<feature type="signal peptide" evidence="3">
    <location>
        <begin position="1"/>
        <end position="33"/>
    </location>
</feature>
<feature type="chain" id="PRO_5039545481" evidence="3">
    <location>
        <begin position="34"/>
        <end position="614"/>
    </location>
</feature>
<feature type="region of interest" description="Disordered" evidence="1">
    <location>
        <begin position="535"/>
        <end position="575"/>
    </location>
</feature>
<dbReference type="GO" id="GO:0005975">
    <property type="term" value="P:carbohydrate metabolic process"/>
    <property type="evidence" value="ECO:0007669"/>
    <property type="project" value="UniProtKB-ARBA"/>
</dbReference>
<proteinExistence type="predicted"/>
<evidence type="ECO:0000256" key="3">
    <source>
        <dbReference type="SAM" id="SignalP"/>
    </source>
</evidence>